<evidence type="ECO:0000256" key="1">
    <source>
        <dbReference type="ARBA" id="ARBA00010528"/>
    </source>
</evidence>
<organism evidence="7 8">
    <name type="scientific">Candidatus Chisholmbacteria bacterium RIFCSPHIGHO2_01_FULL_52_32</name>
    <dbReference type="NCBI Taxonomy" id="1797591"/>
    <lineage>
        <taxon>Bacteria</taxon>
        <taxon>Candidatus Chisholmiibacteriota</taxon>
    </lineage>
</organism>
<sequence length="265" mass="29487">MQVKVVNTKGEPVGKINLPEEMFVATGNLKLLSLAIRIYLSNKRRAQARAKTRGEVRGSGRKIWRQKGTGRARHGDAQAPIFVGGGVAHGPTGKENYKMEFPKSLRRKALLFALSQKLEKKELVVVDGLEEVEPKTSKIKKILKKVAGDVNRISIIVPEGNHSIIRGARNVKGMHLLSVKSLNAYDILTGGMMVVPKSALPSMEEIYTGTTEKSGGKQSRKKQEIQAFKPERIEKAVRRTKQGKNTRNTKKRETGQKRQGRKTRS</sequence>
<dbReference type="GO" id="GO:0006412">
    <property type="term" value="P:translation"/>
    <property type="evidence" value="ECO:0007669"/>
    <property type="project" value="UniProtKB-UniRule"/>
</dbReference>
<evidence type="ECO:0000256" key="6">
    <source>
        <dbReference type="SAM" id="MobiDB-lite"/>
    </source>
</evidence>
<dbReference type="GO" id="GO:0019843">
    <property type="term" value="F:rRNA binding"/>
    <property type="evidence" value="ECO:0007669"/>
    <property type="project" value="UniProtKB-UniRule"/>
</dbReference>
<dbReference type="EMBL" id="MHCJ01000003">
    <property type="protein sequence ID" value="OGY18849.1"/>
    <property type="molecule type" value="Genomic_DNA"/>
</dbReference>
<dbReference type="PANTHER" id="PTHR10746">
    <property type="entry name" value="50S RIBOSOMAL PROTEIN L4"/>
    <property type="match status" value="1"/>
</dbReference>
<feature type="region of interest" description="Disordered" evidence="6">
    <location>
        <begin position="50"/>
        <end position="70"/>
    </location>
</feature>
<comment type="function">
    <text evidence="5">One of the primary rRNA binding proteins, this protein initially binds near the 5'-end of the 23S rRNA. It is important during the early stages of 50S assembly. It makes multiple contacts with different domains of the 23S rRNA in the assembled 50S subunit and ribosome.</text>
</comment>
<dbReference type="Gene3D" id="3.40.1370.10">
    <property type="match status" value="1"/>
</dbReference>
<evidence type="ECO:0000256" key="2">
    <source>
        <dbReference type="ARBA" id="ARBA00022980"/>
    </source>
</evidence>
<dbReference type="NCBIfam" id="TIGR03953">
    <property type="entry name" value="rplD_bact"/>
    <property type="match status" value="1"/>
</dbReference>
<gene>
    <name evidence="5" type="primary">rplD</name>
    <name evidence="7" type="ORF">A2786_05160</name>
</gene>
<feature type="compositionally biased region" description="Basic residues" evidence="6">
    <location>
        <begin position="238"/>
        <end position="250"/>
    </location>
</feature>
<reference evidence="7 8" key="1">
    <citation type="journal article" date="2016" name="Nat. Commun.">
        <title>Thousands of microbial genomes shed light on interconnected biogeochemical processes in an aquifer system.</title>
        <authorList>
            <person name="Anantharaman K."/>
            <person name="Brown C.T."/>
            <person name="Hug L.A."/>
            <person name="Sharon I."/>
            <person name="Castelle C.J."/>
            <person name="Probst A.J."/>
            <person name="Thomas B.C."/>
            <person name="Singh A."/>
            <person name="Wilkins M.J."/>
            <person name="Karaoz U."/>
            <person name="Brodie E.L."/>
            <person name="Williams K.H."/>
            <person name="Hubbard S.S."/>
            <person name="Banfield J.F."/>
        </authorList>
    </citation>
    <scope>NUCLEOTIDE SEQUENCE [LARGE SCALE GENOMIC DNA]</scope>
</reference>
<keyword evidence="5" id="KW-0699">rRNA-binding</keyword>
<dbReference type="InterPro" id="IPR002136">
    <property type="entry name" value="Ribosomal_uL4"/>
</dbReference>
<dbReference type="Pfam" id="PF00573">
    <property type="entry name" value="Ribosomal_L4"/>
    <property type="match status" value="1"/>
</dbReference>
<comment type="function">
    <text evidence="5">Forms part of the polypeptide exit tunnel.</text>
</comment>
<dbReference type="GO" id="GO:1990904">
    <property type="term" value="C:ribonucleoprotein complex"/>
    <property type="evidence" value="ECO:0007669"/>
    <property type="project" value="UniProtKB-KW"/>
</dbReference>
<evidence type="ECO:0000256" key="5">
    <source>
        <dbReference type="HAMAP-Rule" id="MF_01328"/>
    </source>
</evidence>
<dbReference type="InterPro" id="IPR013005">
    <property type="entry name" value="Ribosomal_uL4-like"/>
</dbReference>
<evidence type="ECO:0000313" key="8">
    <source>
        <dbReference type="Proteomes" id="UP000179233"/>
    </source>
</evidence>
<keyword evidence="5" id="KW-0694">RNA-binding</keyword>
<protein>
    <recommendedName>
        <fullName evidence="4 5">Large ribosomal subunit protein uL4</fullName>
    </recommendedName>
</protein>
<dbReference type="InterPro" id="IPR023574">
    <property type="entry name" value="Ribosomal_uL4_dom_sf"/>
</dbReference>
<dbReference type="GO" id="GO:0005840">
    <property type="term" value="C:ribosome"/>
    <property type="evidence" value="ECO:0007669"/>
    <property type="project" value="UniProtKB-KW"/>
</dbReference>
<evidence type="ECO:0000313" key="7">
    <source>
        <dbReference type="EMBL" id="OGY18849.1"/>
    </source>
</evidence>
<dbReference type="PANTHER" id="PTHR10746:SF6">
    <property type="entry name" value="LARGE RIBOSOMAL SUBUNIT PROTEIN UL4M"/>
    <property type="match status" value="1"/>
</dbReference>
<proteinExistence type="inferred from homology"/>
<feature type="compositionally biased region" description="Basic residues" evidence="6">
    <location>
        <begin position="59"/>
        <end position="70"/>
    </location>
</feature>
<comment type="subunit">
    <text evidence="5">Part of the 50S ribosomal subunit.</text>
</comment>
<dbReference type="AlphaFoldDB" id="A0A1G1VTX8"/>
<dbReference type="Proteomes" id="UP000179233">
    <property type="component" value="Unassembled WGS sequence"/>
</dbReference>
<comment type="similarity">
    <text evidence="1 5">Belongs to the universal ribosomal protein uL4 family.</text>
</comment>
<name>A0A1G1VTX8_9BACT</name>
<accession>A0A1G1VTX8</accession>
<keyword evidence="2 5" id="KW-0689">Ribosomal protein</keyword>
<dbReference type="GO" id="GO:0003735">
    <property type="term" value="F:structural constituent of ribosome"/>
    <property type="evidence" value="ECO:0007669"/>
    <property type="project" value="InterPro"/>
</dbReference>
<evidence type="ECO:0000256" key="3">
    <source>
        <dbReference type="ARBA" id="ARBA00023274"/>
    </source>
</evidence>
<dbReference type="SUPFAM" id="SSF52166">
    <property type="entry name" value="Ribosomal protein L4"/>
    <property type="match status" value="1"/>
</dbReference>
<evidence type="ECO:0000256" key="4">
    <source>
        <dbReference type="ARBA" id="ARBA00035244"/>
    </source>
</evidence>
<comment type="caution">
    <text evidence="7">The sequence shown here is derived from an EMBL/GenBank/DDBJ whole genome shotgun (WGS) entry which is preliminary data.</text>
</comment>
<dbReference type="HAMAP" id="MF_01328_B">
    <property type="entry name" value="Ribosomal_uL4_B"/>
    <property type="match status" value="1"/>
</dbReference>
<feature type="region of interest" description="Disordered" evidence="6">
    <location>
        <begin position="209"/>
        <end position="265"/>
    </location>
</feature>
<feature type="compositionally biased region" description="Basic and acidic residues" evidence="6">
    <location>
        <begin position="221"/>
        <end position="237"/>
    </location>
</feature>
<keyword evidence="3 5" id="KW-0687">Ribonucleoprotein</keyword>